<dbReference type="NCBIfam" id="TIGR01879">
    <property type="entry name" value="hydantase"/>
    <property type="match status" value="1"/>
</dbReference>
<gene>
    <name evidence="3" type="ORF">GCM10011509_20410</name>
</gene>
<dbReference type="PIRSF" id="PIRSF001235">
    <property type="entry name" value="Amidase_carbamoylase"/>
    <property type="match status" value="1"/>
</dbReference>
<sequence length="432" mass="45160">MSARRSGSGSLAAFDAMWSDLESVGQARSGGYRRFAWTAEDHTLREWFAGECARRGLELTTDRVGNQWGWWWDGPGTVDDAVAAGRRAVVTGSHLDSVPDGGAFDGPLGVVSALAAVDRLREAGVRPQVPVAVTNFVDEEGARFGIACAGSRVLTGQLDPARALALTDADGTTYAEALRAAGRDPDDLGPDPQTLARVGAFVELHVEQGRALVDLGAPVAVASDIWPHGRWRFDFPGEANHAGTTRLQDRRDAMLGYADLVLGARHVATQRGCVATVGKVHVTPGGVNAIPSHVTGWLDARGADEEQVVATVAELTARGEEMGATVTRESWTPTTRFDQGLSERLRRVLDRDAEVSAPVLGTGAGHDAGILATAGVPSTMLFVRNPTGVSHSPAEHAEAADCHAGVAALADCLRDLTTGGATTGDGPQDGAA</sequence>
<dbReference type="GO" id="GO:0016787">
    <property type="term" value="F:hydrolase activity"/>
    <property type="evidence" value="ECO:0007669"/>
    <property type="project" value="UniProtKB-KW"/>
</dbReference>
<dbReference type="Gene3D" id="3.40.630.10">
    <property type="entry name" value="Zn peptidases"/>
    <property type="match status" value="1"/>
</dbReference>
<evidence type="ECO:0000313" key="3">
    <source>
        <dbReference type="EMBL" id="GGK71754.1"/>
    </source>
</evidence>
<reference evidence="4" key="1">
    <citation type="journal article" date="2019" name="Int. J. Syst. Evol. Microbiol.">
        <title>The Global Catalogue of Microorganisms (GCM) 10K type strain sequencing project: providing services to taxonomists for standard genome sequencing and annotation.</title>
        <authorList>
            <consortium name="The Broad Institute Genomics Platform"/>
            <consortium name="The Broad Institute Genome Sequencing Center for Infectious Disease"/>
            <person name="Wu L."/>
            <person name="Ma J."/>
        </authorList>
    </citation>
    <scope>NUCLEOTIDE SEQUENCE [LARGE SCALE GENOMIC DNA]</scope>
    <source>
        <strain evidence="4">CGMCC 1.5362</strain>
    </source>
</reference>
<dbReference type="PANTHER" id="PTHR32494">
    <property type="entry name" value="ALLANTOATE DEIMINASE-RELATED"/>
    <property type="match status" value="1"/>
</dbReference>
<dbReference type="EMBL" id="BMLB01000004">
    <property type="protein sequence ID" value="GGK71754.1"/>
    <property type="molecule type" value="Genomic_DNA"/>
</dbReference>
<keyword evidence="2 3" id="KW-0378">Hydrolase</keyword>
<dbReference type="InterPro" id="IPR036264">
    <property type="entry name" value="Bact_exopeptidase_dim_dom"/>
</dbReference>
<dbReference type="CDD" id="cd03884">
    <property type="entry name" value="M20_bAS"/>
    <property type="match status" value="1"/>
</dbReference>
<comment type="caution">
    <text evidence="3">The sequence shown here is derived from an EMBL/GenBank/DDBJ whole genome shotgun (WGS) entry which is preliminary data.</text>
</comment>
<dbReference type="NCBIfam" id="NF006770">
    <property type="entry name" value="PRK09290.1-4"/>
    <property type="match status" value="1"/>
</dbReference>
<evidence type="ECO:0000313" key="4">
    <source>
        <dbReference type="Proteomes" id="UP000662111"/>
    </source>
</evidence>
<dbReference type="PANTHER" id="PTHR32494:SF5">
    <property type="entry name" value="ALLANTOATE AMIDOHYDROLASE"/>
    <property type="match status" value="1"/>
</dbReference>
<dbReference type="SUPFAM" id="SSF53187">
    <property type="entry name" value="Zn-dependent exopeptidases"/>
    <property type="match status" value="1"/>
</dbReference>
<evidence type="ECO:0000256" key="2">
    <source>
        <dbReference type="ARBA" id="ARBA00022801"/>
    </source>
</evidence>
<keyword evidence="4" id="KW-1185">Reference proteome</keyword>
<accession>A0ABQ2F9H9</accession>
<name>A0ABQ2F9H9_9MICO</name>
<protein>
    <submittedName>
        <fullName evidence="3">Zn-dependent hydrolase</fullName>
    </submittedName>
</protein>
<dbReference type="InterPro" id="IPR010158">
    <property type="entry name" value="Amidase_Cbmase"/>
</dbReference>
<comment type="similarity">
    <text evidence="1">Belongs to the peptidase M20 family.</text>
</comment>
<dbReference type="Proteomes" id="UP000662111">
    <property type="component" value="Unassembled WGS sequence"/>
</dbReference>
<dbReference type="SUPFAM" id="SSF55031">
    <property type="entry name" value="Bacterial exopeptidase dimerisation domain"/>
    <property type="match status" value="1"/>
</dbReference>
<proteinExistence type="inferred from homology"/>
<dbReference type="Pfam" id="PF01546">
    <property type="entry name" value="Peptidase_M20"/>
    <property type="match status" value="1"/>
</dbReference>
<organism evidence="3 4">
    <name type="scientific">Ornithinimicrobium pekingense</name>
    <dbReference type="NCBI Taxonomy" id="384677"/>
    <lineage>
        <taxon>Bacteria</taxon>
        <taxon>Bacillati</taxon>
        <taxon>Actinomycetota</taxon>
        <taxon>Actinomycetes</taxon>
        <taxon>Micrococcales</taxon>
        <taxon>Ornithinimicrobiaceae</taxon>
        <taxon>Ornithinimicrobium</taxon>
    </lineage>
</organism>
<dbReference type="Gene3D" id="3.30.70.360">
    <property type="match status" value="1"/>
</dbReference>
<evidence type="ECO:0000256" key="1">
    <source>
        <dbReference type="ARBA" id="ARBA00006153"/>
    </source>
</evidence>
<dbReference type="InterPro" id="IPR002933">
    <property type="entry name" value="Peptidase_M20"/>
</dbReference>